<dbReference type="InterPro" id="IPR014721">
    <property type="entry name" value="Ribsml_uS5_D2-typ_fold_subgr"/>
</dbReference>
<dbReference type="GO" id="GO:0016114">
    <property type="term" value="P:terpenoid biosynthetic process"/>
    <property type="evidence" value="ECO:0007669"/>
    <property type="project" value="InterPro"/>
</dbReference>
<name>B3T1I0_9ZZZZ</name>
<dbReference type="InterPro" id="IPR020568">
    <property type="entry name" value="Ribosomal_Su5_D2-typ_SF"/>
</dbReference>
<dbReference type="AlphaFoldDB" id="B3T1I0"/>
<keyword evidence="2" id="KW-0547">Nucleotide-binding</keyword>
<keyword evidence="1" id="KW-0808">Transferase</keyword>
<accession>B3T1I0</accession>
<dbReference type="InterPro" id="IPR006204">
    <property type="entry name" value="GHMP_kinase_N_dom"/>
</dbReference>
<dbReference type="InterPro" id="IPR036554">
    <property type="entry name" value="GHMP_kinase_C_sf"/>
</dbReference>
<feature type="domain" description="GHMP kinase N-terminal" evidence="5">
    <location>
        <begin position="61"/>
        <end position="139"/>
    </location>
</feature>
<evidence type="ECO:0000256" key="2">
    <source>
        <dbReference type="ARBA" id="ARBA00022741"/>
    </source>
</evidence>
<keyword evidence="3 6" id="KW-0418">Kinase</keyword>
<dbReference type="Gene3D" id="3.30.70.890">
    <property type="entry name" value="GHMP kinase, C-terminal domain"/>
    <property type="match status" value="1"/>
</dbReference>
<dbReference type="GO" id="GO:0005524">
    <property type="term" value="F:ATP binding"/>
    <property type="evidence" value="ECO:0007669"/>
    <property type="project" value="UniProtKB-KW"/>
</dbReference>
<reference evidence="6" key="1">
    <citation type="journal article" date="2008" name="ISME J.">
        <title>Genomic patterns of recombination, clonal divergence and environment in marine microbial populations.</title>
        <authorList>
            <person name="Konstantinidis K.T."/>
            <person name="Delong E.F."/>
        </authorList>
    </citation>
    <scope>NUCLEOTIDE SEQUENCE</scope>
</reference>
<organism evidence="6">
    <name type="scientific">uncultured marine microorganism HF4000_010I05</name>
    <dbReference type="NCBI Taxonomy" id="455517"/>
    <lineage>
        <taxon>unclassified sequences</taxon>
        <taxon>environmental samples</taxon>
    </lineage>
</organism>
<dbReference type="Pfam" id="PF00288">
    <property type="entry name" value="GHMP_kinases_N"/>
    <property type="match status" value="1"/>
</dbReference>
<proteinExistence type="inferred from homology"/>
<evidence type="ECO:0000256" key="3">
    <source>
        <dbReference type="ARBA" id="ARBA00022777"/>
    </source>
</evidence>
<dbReference type="NCBIfam" id="TIGR00154">
    <property type="entry name" value="ispE"/>
    <property type="match status" value="1"/>
</dbReference>
<evidence type="ECO:0000256" key="1">
    <source>
        <dbReference type="ARBA" id="ARBA00022679"/>
    </source>
</evidence>
<dbReference type="InterPro" id="IPR004424">
    <property type="entry name" value="IspE"/>
</dbReference>
<evidence type="ECO:0000313" key="6">
    <source>
        <dbReference type="EMBL" id="ABZ06439.1"/>
    </source>
</evidence>
<gene>
    <name evidence="6" type="ORF">ALOHA_HF4000010I05ctg1g2</name>
</gene>
<dbReference type="SUPFAM" id="SSF55060">
    <property type="entry name" value="GHMP Kinase, C-terminal domain"/>
    <property type="match status" value="1"/>
</dbReference>
<dbReference type="SUPFAM" id="SSF54211">
    <property type="entry name" value="Ribosomal protein S5 domain 2-like"/>
    <property type="match status" value="1"/>
</dbReference>
<dbReference type="PANTHER" id="PTHR43527">
    <property type="entry name" value="4-DIPHOSPHOCYTIDYL-2-C-METHYL-D-ERYTHRITOL KINASE, CHLOROPLASTIC"/>
    <property type="match status" value="1"/>
</dbReference>
<keyword evidence="4 6" id="KW-0067">ATP-binding</keyword>
<protein>
    <submittedName>
        <fullName evidence="6">Putative GHMP kinases putative ATP-binding protein</fullName>
    </submittedName>
</protein>
<dbReference type="PANTHER" id="PTHR43527:SF2">
    <property type="entry name" value="4-DIPHOSPHOCYTIDYL-2-C-METHYL-D-ERYTHRITOL KINASE, CHLOROPLASTIC"/>
    <property type="match status" value="1"/>
</dbReference>
<dbReference type="PIRSF" id="PIRSF010376">
    <property type="entry name" value="IspE"/>
    <property type="match status" value="1"/>
</dbReference>
<evidence type="ECO:0000259" key="5">
    <source>
        <dbReference type="Pfam" id="PF00288"/>
    </source>
</evidence>
<dbReference type="GO" id="GO:0050515">
    <property type="term" value="F:4-(cytidine 5'-diphospho)-2-C-methyl-D-erythritol kinase activity"/>
    <property type="evidence" value="ECO:0007669"/>
    <property type="project" value="InterPro"/>
</dbReference>
<dbReference type="Gene3D" id="3.30.230.10">
    <property type="match status" value="1"/>
</dbReference>
<dbReference type="EMBL" id="EU016576">
    <property type="protein sequence ID" value="ABZ06439.1"/>
    <property type="molecule type" value="Genomic_DNA"/>
</dbReference>
<evidence type="ECO:0000256" key="4">
    <source>
        <dbReference type="ARBA" id="ARBA00022840"/>
    </source>
</evidence>
<sequence length="292" mass="31116">METLAFAKLNLTLEVLGRRDDGYHEVRTILQTIDLADRIEVVPGPALQVECDDPSLNGQANLVWRAAESLAKYGSVQPGAHIRIQKHIPVGMGLGGGSSDAAAALVALNQLWDLGMTTGDLAQVAAGLGSDVPFFLWGGTALSQGRGEQISPLPTLPSVPVTLVCPRTTLPNKTATLYSSLTPAHFSDGGVTRRIVEILAGGQFVVESIAGLLQNIFEEVAPHIFLDLGWLQRKLNDLTPSQFHLTGAGPALFGMPSSDSEHQMLAEALDPYDVEVYLVHTTTPHATIGSRN</sequence>
<dbReference type="HAMAP" id="MF_00061">
    <property type="entry name" value="IspE"/>
    <property type="match status" value="1"/>
</dbReference>